<sequence length="81" mass="9118">MSGRTVGSGSSMSLRISLKSQPGSLFAGELKNSIGDDRFRRRSSIEGKRAENARSTRKRCVRTNRCRTEPHRLRSRRLIAA</sequence>
<proteinExistence type="predicted"/>
<evidence type="ECO:0000313" key="2">
    <source>
        <dbReference type="EMBL" id="DAF53041.1"/>
    </source>
</evidence>
<feature type="compositionally biased region" description="Basic and acidic residues" evidence="1">
    <location>
        <begin position="37"/>
        <end position="54"/>
    </location>
</feature>
<organism evidence="2">
    <name type="scientific">Siphoviridae sp. ctJyX12</name>
    <dbReference type="NCBI Taxonomy" id="2827840"/>
    <lineage>
        <taxon>Viruses</taxon>
        <taxon>Duplodnaviria</taxon>
        <taxon>Heunggongvirae</taxon>
        <taxon>Uroviricota</taxon>
        <taxon>Caudoviricetes</taxon>
    </lineage>
</organism>
<dbReference type="EMBL" id="BK032646">
    <property type="protein sequence ID" value="DAF53041.1"/>
    <property type="molecule type" value="Genomic_DNA"/>
</dbReference>
<evidence type="ECO:0000256" key="1">
    <source>
        <dbReference type="SAM" id="MobiDB-lite"/>
    </source>
</evidence>
<feature type="region of interest" description="Disordered" evidence="1">
    <location>
        <begin position="37"/>
        <end position="81"/>
    </location>
</feature>
<protein>
    <submittedName>
        <fullName evidence="2">Uncharacterized protein</fullName>
    </submittedName>
</protein>
<name>A0A8S5SPW3_9CAUD</name>
<accession>A0A8S5SPW3</accession>
<reference evidence="2" key="1">
    <citation type="journal article" date="2021" name="Proc. Natl. Acad. Sci. U.S.A.">
        <title>A Catalog of Tens of Thousands of Viruses from Human Metagenomes Reveals Hidden Associations with Chronic Diseases.</title>
        <authorList>
            <person name="Tisza M.J."/>
            <person name="Buck C.B."/>
        </authorList>
    </citation>
    <scope>NUCLEOTIDE SEQUENCE</scope>
    <source>
        <strain evidence="2">CtJyX12</strain>
    </source>
</reference>
<feature type="compositionally biased region" description="Basic residues" evidence="1">
    <location>
        <begin position="55"/>
        <end position="65"/>
    </location>
</feature>